<gene>
    <name evidence="1" type="ORF">BV926_07350</name>
</gene>
<organism evidence="1 2">
    <name type="scientific">Pectobacterium odoriferum</name>
    <dbReference type="NCBI Taxonomy" id="78398"/>
    <lineage>
        <taxon>Bacteria</taxon>
        <taxon>Pseudomonadati</taxon>
        <taxon>Pseudomonadota</taxon>
        <taxon>Gammaproteobacteria</taxon>
        <taxon>Enterobacterales</taxon>
        <taxon>Pectobacteriaceae</taxon>
        <taxon>Pectobacterium</taxon>
    </lineage>
</organism>
<sequence>MITNSTRLCGIKYRDSEEYLSRFELQLIGFSGYTRHTSSCMCVGNTYLPRSLTDVSFWRFTASAPACNSNYLGYLSISKNVSGR</sequence>
<dbReference type="AlphaFoldDB" id="A0ABD6VS01"/>
<evidence type="ECO:0000313" key="2">
    <source>
        <dbReference type="Proteomes" id="UP000237274"/>
    </source>
</evidence>
<protein>
    <submittedName>
        <fullName evidence="1">Uncharacterized protein</fullName>
    </submittedName>
</protein>
<dbReference type="EMBL" id="MTAO01000003">
    <property type="protein sequence ID" value="POE27718.1"/>
    <property type="molecule type" value="Genomic_DNA"/>
</dbReference>
<dbReference type="Proteomes" id="UP000237274">
    <property type="component" value="Unassembled WGS sequence"/>
</dbReference>
<reference evidence="1 2" key="1">
    <citation type="submission" date="2017-01" db="EMBL/GenBank/DDBJ databases">
        <title>Comparative Genomics of 38 Pectobacterium strains comprising three species revealed the characteristics of Pectobacterium carotovorum.</title>
        <authorList>
            <person name="Xie H."/>
            <person name="Ma Y."/>
            <person name="Li X."/>
        </authorList>
    </citation>
    <scope>NUCLEOTIDE SEQUENCE [LARGE SCALE GENOMIC DNA]</scope>
    <source>
        <strain evidence="1 2">Q142</strain>
    </source>
</reference>
<accession>A0ABD6VS01</accession>
<name>A0ABD6VS01_9GAMM</name>
<evidence type="ECO:0000313" key="1">
    <source>
        <dbReference type="EMBL" id="POE27718.1"/>
    </source>
</evidence>
<proteinExistence type="predicted"/>
<comment type="caution">
    <text evidence="1">The sequence shown here is derived from an EMBL/GenBank/DDBJ whole genome shotgun (WGS) entry which is preliminary data.</text>
</comment>